<evidence type="ECO:0000313" key="3">
    <source>
        <dbReference type="Proteomes" id="UP000694404"/>
    </source>
</evidence>
<dbReference type="SUPFAM" id="SSF57392">
    <property type="entry name" value="Defensin-like"/>
    <property type="match status" value="1"/>
</dbReference>
<reference evidence="2" key="2">
    <citation type="submission" date="2025-09" db="UniProtKB">
        <authorList>
            <consortium name="Ensembl"/>
        </authorList>
    </citation>
    <scope>IDENTIFICATION</scope>
</reference>
<reference evidence="2" key="1">
    <citation type="submission" date="2025-08" db="UniProtKB">
        <authorList>
            <consortium name="Ensembl"/>
        </authorList>
    </citation>
    <scope>IDENTIFICATION</scope>
</reference>
<keyword evidence="3" id="KW-1185">Reference proteome</keyword>
<dbReference type="OMA" id="HECAQNE"/>
<sequence length="63" mass="6887">MKILYLLFTDFFLVLQSSPGFSQCPAGNVHECAQNEGLCFGTCPAPFRETGSCGCGVSCCQWW</sequence>
<organism evidence="2 3">
    <name type="scientific">Chelonoidis abingdonii</name>
    <name type="common">Abingdon island giant tortoise</name>
    <name type="synonym">Testudo abingdonii</name>
    <dbReference type="NCBI Taxonomy" id="106734"/>
    <lineage>
        <taxon>Eukaryota</taxon>
        <taxon>Metazoa</taxon>
        <taxon>Chordata</taxon>
        <taxon>Craniata</taxon>
        <taxon>Vertebrata</taxon>
        <taxon>Euteleostomi</taxon>
        <taxon>Archelosauria</taxon>
        <taxon>Testudinata</taxon>
        <taxon>Testudines</taxon>
        <taxon>Cryptodira</taxon>
        <taxon>Durocryptodira</taxon>
        <taxon>Testudinoidea</taxon>
        <taxon>Testudinidae</taxon>
        <taxon>Chelonoidis</taxon>
    </lineage>
</organism>
<feature type="chain" id="PRO_5034596787" evidence="1">
    <location>
        <begin position="23"/>
        <end position="63"/>
    </location>
</feature>
<dbReference type="GeneTree" id="ENSGT00960000188266"/>
<accession>A0A8C0GHC0</accession>
<feature type="signal peptide" evidence="1">
    <location>
        <begin position="1"/>
        <end position="22"/>
    </location>
</feature>
<proteinExistence type="predicted"/>
<evidence type="ECO:0000256" key="1">
    <source>
        <dbReference type="SAM" id="SignalP"/>
    </source>
</evidence>
<dbReference type="AlphaFoldDB" id="A0A8C0GHC0"/>
<protein>
    <submittedName>
        <fullName evidence="2">Uncharacterized protein</fullName>
    </submittedName>
</protein>
<dbReference type="Ensembl" id="ENSCABT00000009504.1">
    <property type="protein sequence ID" value="ENSCABP00000008667.1"/>
    <property type="gene ID" value="ENSCABG00000006551.1"/>
</dbReference>
<keyword evidence="1" id="KW-0732">Signal</keyword>
<name>A0A8C0GHC0_CHEAB</name>
<dbReference type="Proteomes" id="UP000694404">
    <property type="component" value="Unplaced"/>
</dbReference>
<evidence type="ECO:0000313" key="2">
    <source>
        <dbReference type="Ensembl" id="ENSCABP00000008667.1"/>
    </source>
</evidence>